<dbReference type="InterPro" id="IPR052407">
    <property type="entry name" value="BTB_POZ_domain_cont_9"/>
</dbReference>
<dbReference type="GO" id="GO:0008344">
    <property type="term" value="P:adult locomotory behavior"/>
    <property type="evidence" value="ECO:0007669"/>
    <property type="project" value="TreeGrafter"/>
</dbReference>
<dbReference type="Pfam" id="PF00754">
    <property type="entry name" value="F5_F8_type_C"/>
    <property type="match status" value="1"/>
</dbReference>
<dbReference type="GO" id="GO:0005737">
    <property type="term" value="C:cytoplasm"/>
    <property type="evidence" value="ECO:0007669"/>
    <property type="project" value="TreeGrafter"/>
</dbReference>
<dbReference type="Proteomes" id="UP000492821">
    <property type="component" value="Unassembled WGS sequence"/>
</dbReference>
<feature type="domain" description="BTB" evidence="1">
    <location>
        <begin position="22"/>
        <end position="94"/>
    </location>
</feature>
<dbReference type="PANTHER" id="PTHR46306">
    <property type="entry name" value="BTB/POZ DOMAIN-CONTAINING PROTEIN 9"/>
    <property type="match status" value="1"/>
</dbReference>
<dbReference type="InterPro" id="IPR008979">
    <property type="entry name" value="Galactose-bd-like_sf"/>
</dbReference>
<dbReference type="SMART" id="SM00225">
    <property type="entry name" value="BTB"/>
    <property type="match status" value="1"/>
</dbReference>
<dbReference type="SUPFAM" id="SSF54695">
    <property type="entry name" value="POZ domain"/>
    <property type="match status" value="1"/>
</dbReference>
<dbReference type="Gene3D" id="3.30.710.10">
    <property type="entry name" value="Potassium Channel Kv1.1, Chain A"/>
    <property type="match status" value="2"/>
</dbReference>
<dbReference type="GO" id="GO:0050804">
    <property type="term" value="P:modulation of chemical synaptic transmission"/>
    <property type="evidence" value="ECO:0007669"/>
    <property type="project" value="TreeGrafter"/>
</dbReference>
<dbReference type="SUPFAM" id="SSF49785">
    <property type="entry name" value="Galactose-binding domain-like"/>
    <property type="match status" value="1"/>
</dbReference>
<organism evidence="2 3">
    <name type="scientific">Panagrellus redivivus</name>
    <name type="common">Microworm</name>
    <dbReference type="NCBI Taxonomy" id="6233"/>
    <lineage>
        <taxon>Eukaryota</taxon>
        <taxon>Metazoa</taxon>
        <taxon>Ecdysozoa</taxon>
        <taxon>Nematoda</taxon>
        <taxon>Chromadorea</taxon>
        <taxon>Rhabditida</taxon>
        <taxon>Tylenchina</taxon>
        <taxon>Panagrolaimomorpha</taxon>
        <taxon>Panagrolaimoidea</taxon>
        <taxon>Panagrolaimidae</taxon>
        <taxon>Panagrellus</taxon>
    </lineage>
</organism>
<keyword evidence="2" id="KW-1185">Reference proteome</keyword>
<reference evidence="3" key="2">
    <citation type="submission" date="2020-10" db="UniProtKB">
        <authorList>
            <consortium name="WormBaseParasite"/>
        </authorList>
    </citation>
    <scope>IDENTIFICATION</scope>
</reference>
<accession>A0A7E4VKY6</accession>
<dbReference type="AlphaFoldDB" id="A0A7E4VKY6"/>
<dbReference type="InterPro" id="IPR000210">
    <property type="entry name" value="BTB/POZ_dom"/>
</dbReference>
<dbReference type="WBParaSite" id="Pan_g21813.t2">
    <property type="protein sequence ID" value="Pan_g21813.t2"/>
    <property type="gene ID" value="Pan_g21813"/>
</dbReference>
<evidence type="ECO:0000313" key="2">
    <source>
        <dbReference type="Proteomes" id="UP000492821"/>
    </source>
</evidence>
<sequence>MADGKERLVKEIGNLYLSDKASDIKITVGDVILFAHSVILTARCPAFELVLKWIYTGTIELPDFDSDIEILRLAHIYELTDLKELDIEHLKFISTIDTMSRLLNEAIILDLTELTQYVIEHWKQNPSEFIEILEAFVRWMQANTDKREDFPGLLKNISINGITVGEMNLTVPSDLIDGTVIMNAAKENLWEVAKTNVVAGGETAFFSNSGAGKLLRHTLGSSNDGIVVDLGHCFKLNAFLMQLVETDNRTYSYWIDVSEDNVNWIRVIDHSNYTCRSLQKLNFEPRLVHYIRIFGTAPSDGALEISSFEAFFKSEPFEAVAENAVLIAENVVPPEEIANVVEIAPNSEIETVNAST</sequence>
<evidence type="ECO:0000259" key="1">
    <source>
        <dbReference type="SMART" id="SM00225"/>
    </source>
</evidence>
<dbReference type="Gene3D" id="2.60.120.260">
    <property type="entry name" value="Galactose-binding domain-like"/>
    <property type="match status" value="1"/>
</dbReference>
<reference evidence="2" key="1">
    <citation type="journal article" date="2013" name="Genetics">
        <title>The draft genome and transcriptome of Panagrellus redivivus are shaped by the harsh demands of a free-living lifestyle.</title>
        <authorList>
            <person name="Srinivasan J."/>
            <person name="Dillman A.R."/>
            <person name="Macchietto M.G."/>
            <person name="Heikkinen L."/>
            <person name="Lakso M."/>
            <person name="Fracchia K.M."/>
            <person name="Antoshechkin I."/>
            <person name="Mortazavi A."/>
            <person name="Wong G."/>
            <person name="Sternberg P.W."/>
        </authorList>
    </citation>
    <scope>NUCLEOTIDE SEQUENCE [LARGE SCALE GENOMIC DNA]</scope>
    <source>
        <strain evidence="2">MT8872</strain>
    </source>
</reference>
<dbReference type="InterPro" id="IPR000421">
    <property type="entry name" value="FA58C"/>
</dbReference>
<name>A0A7E4VKY6_PANRE</name>
<dbReference type="PANTHER" id="PTHR46306:SF1">
    <property type="entry name" value="BTB_POZ DOMAIN-CONTAINING PROTEIN 9"/>
    <property type="match status" value="1"/>
</dbReference>
<dbReference type="InterPro" id="IPR011333">
    <property type="entry name" value="SKP1/BTB/POZ_sf"/>
</dbReference>
<evidence type="ECO:0000313" key="3">
    <source>
        <dbReference type="WBParaSite" id="Pan_g21813.t2"/>
    </source>
</evidence>
<protein>
    <submittedName>
        <fullName evidence="3">BTB domain-containing protein</fullName>
    </submittedName>
</protein>
<proteinExistence type="predicted"/>
<dbReference type="GO" id="GO:0048512">
    <property type="term" value="P:circadian behavior"/>
    <property type="evidence" value="ECO:0007669"/>
    <property type="project" value="TreeGrafter"/>
</dbReference>